<sequence length="78" mass="8544">MSSKEQQLLLTELEAIKVRSAMLASEHNNIVNKVTQLINALAPVQAPGARKGRRRRGATDEQLAKLRANILGKITIKA</sequence>
<keyword evidence="2" id="KW-1185">Reference proteome</keyword>
<dbReference type="AlphaFoldDB" id="A0A2T7BFK1"/>
<name>A0A2T7BFK1_9BACT</name>
<protein>
    <submittedName>
        <fullName evidence="1">Uncharacterized protein</fullName>
    </submittedName>
</protein>
<dbReference type="RefSeq" id="WP_108686892.1">
    <property type="nucleotide sequence ID" value="NZ_QCYK01000002.1"/>
</dbReference>
<evidence type="ECO:0000313" key="2">
    <source>
        <dbReference type="Proteomes" id="UP000244450"/>
    </source>
</evidence>
<evidence type="ECO:0000313" key="1">
    <source>
        <dbReference type="EMBL" id="PUZ25055.1"/>
    </source>
</evidence>
<gene>
    <name evidence="1" type="ORF">DCC81_12135</name>
</gene>
<organism evidence="1 2">
    <name type="scientific">Chitinophaga parva</name>
    <dbReference type="NCBI Taxonomy" id="2169414"/>
    <lineage>
        <taxon>Bacteria</taxon>
        <taxon>Pseudomonadati</taxon>
        <taxon>Bacteroidota</taxon>
        <taxon>Chitinophagia</taxon>
        <taxon>Chitinophagales</taxon>
        <taxon>Chitinophagaceae</taxon>
        <taxon>Chitinophaga</taxon>
    </lineage>
</organism>
<dbReference type="EMBL" id="QCYK01000002">
    <property type="protein sequence ID" value="PUZ25055.1"/>
    <property type="molecule type" value="Genomic_DNA"/>
</dbReference>
<comment type="caution">
    <text evidence="1">The sequence shown here is derived from an EMBL/GenBank/DDBJ whole genome shotgun (WGS) entry which is preliminary data.</text>
</comment>
<dbReference type="Proteomes" id="UP000244450">
    <property type="component" value="Unassembled WGS sequence"/>
</dbReference>
<proteinExistence type="predicted"/>
<accession>A0A2T7BFK1</accession>
<reference evidence="1 2" key="1">
    <citation type="submission" date="2018-04" db="EMBL/GenBank/DDBJ databases">
        <title>Chitinophaga fuyangensis sp. nov., isolated from soil in a chemical factory.</title>
        <authorList>
            <person name="Chen K."/>
        </authorList>
    </citation>
    <scope>NUCLEOTIDE SEQUENCE [LARGE SCALE GENOMIC DNA]</scope>
    <source>
        <strain evidence="1 2">LY-1</strain>
    </source>
</reference>